<dbReference type="EMBL" id="GDJX01013175">
    <property type="protein sequence ID" value="JAT54761.1"/>
    <property type="molecule type" value="Transcribed_RNA"/>
</dbReference>
<feature type="compositionally biased region" description="Basic and acidic residues" evidence="3">
    <location>
        <begin position="227"/>
        <end position="252"/>
    </location>
</feature>
<feature type="domain" description="Hyaluronan/mRNA-binding protein" evidence="4">
    <location>
        <begin position="162"/>
        <end position="276"/>
    </location>
</feature>
<evidence type="ECO:0000256" key="3">
    <source>
        <dbReference type="SAM" id="MobiDB-lite"/>
    </source>
</evidence>
<comment type="subcellular location">
    <subcellularLocation>
        <location evidence="1">Cytoplasm</location>
    </subcellularLocation>
</comment>
<proteinExistence type="predicted"/>
<dbReference type="SMART" id="SM01233">
    <property type="entry name" value="HABP4_PAI-RBP1"/>
    <property type="match status" value="1"/>
</dbReference>
<feature type="compositionally biased region" description="Gly residues" evidence="3">
    <location>
        <begin position="70"/>
        <end position="95"/>
    </location>
</feature>
<evidence type="ECO:0000256" key="1">
    <source>
        <dbReference type="ARBA" id="ARBA00004496"/>
    </source>
</evidence>
<gene>
    <name evidence="5" type="primary">Serbp1_3</name>
    <name evidence="5" type="ORF">g.42752</name>
</gene>
<evidence type="ECO:0000313" key="5">
    <source>
        <dbReference type="EMBL" id="JAT54761.1"/>
    </source>
</evidence>
<dbReference type="GO" id="GO:0003723">
    <property type="term" value="F:RNA binding"/>
    <property type="evidence" value="ECO:0007669"/>
    <property type="project" value="InterPro"/>
</dbReference>
<organism evidence="5">
    <name type="scientific">Anthurium amnicola</name>
    <dbReference type="NCBI Taxonomy" id="1678845"/>
    <lineage>
        <taxon>Eukaryota</taxon>
        <taxon>Viridiplantae</taxon>
        <taxon>Streptophyta</taxon>
        <taxon>Embryophyta</taxon>
        <taxon>Tracheophyta</taxon>
        <taxon>Spermatophyta</taxon>
        <taxon>Magnoliopsida</taxon>
        <taxon>Liliopsida</taxon>
        <taxon>Araceae</taxon>
        <taxon>Pothoideae</taxon>
        <taxon>Potheae</taxon>
        <taxon>Anthurium</taxon>
    </lineage>
</organism>
<feature type="compositionally biased region" description="Low complexity" evidence="3">
    <location>
        <begin position="32"/>
        <end position="57"/>
    </location>
</feature>
<feature type="compositionally biased region" description="Basic and acidic residues" evidence="3">
    <location>
        <begin position="122"/>
        <end position="132"/>
    </location>
</feature>
<dbReference type="AlphaFoldDB" id="A0A1D1YJE8"/>
<dbReference type="Pfam" id="PF04774">
    <property type="entry name" value="HABP4_PAI-RBP1"/>
    <property type="match status" value="1"/>
</dbReference>
<keyword evidence="2" id="KW-0963">Cytoplasm</keyword>
<protein>
    <submittedName>
        <fullName evidence="5">Plasminogen activator inhibitor 1 RNA-binding protein</fullName>
    </submittedName>
</protein>
<evidence type="ECO:0000256" key="2">
    <source>
        <dbReference type="ARBA" id="ARBA00022490"/>
    </source>
</evidence>
<dbReference type="InterPro" id="IPR039764">
    <property type="entry name" value="HABP4/SERBP1-like"/>
</dbReference>
<feature type="compositionally biased region" description="Basic and acidic residues" evidence="3">
    <location>
        <begin position="164"/>
        <end position="183"/>
    </location>
</feature>
<feature type="compositionally biased region" description="Gly residues" evidence="3">
    <location>
        <begin position="107"/>
        <end position="118"/>
    </location>
</feature>
<dbReference type="GO" id="GO:0005737">
    <property type="term" value="C:cytoplasm"/>
    <property type="evidence" value="ECO:0007669"/>
    <property type="project" value="UniProtKB-SubCell"/>
</dbReference>
<feature type="region of interest" description="Disordered" evidence="3">
    <location>
        <begin position="333"/>
        <end position="355"/>
    </location>
</feature>
<evidence type="ECO:0000259" key="4">
    <source>
        <dbReference type="SMART" id="SM01233"/>
    </source>
</evidence>
<dbReference type="PANTHER" id="PTHR12299:SF17">
    <property type="entry name" value="AT19571P-RELATED"/>
    <property type="match status" value="1"/>
</dbReference>
<dbReference type="PANTHER" id="PTHR12299">
    <property type="entry name" value="HYALURONIC ACID-BINDING PROTEIN 4"/>
    <property type="match status" value="1"/>
</dbReference>
<dbReference type="GO" id="GO:0005634">
    <property type="term" value="C:nucleus"/>
    <property type="evidence" value="ECO:0007669"/>
    <property type="project" value="TreeGrafter"/>
</dbReference>
<dbReference type="Pfam" id="PF09598">
    <property type="entry name" value="Stm1_N"/>
    <property type="match status" value="1"/>
</dbReference>
<dbReference type="Gene3D" id="6.10.140.1040">
    <property type="match status" value="1"/>
</dbReference>
<accession>A0A1D1YJE8</accession>
<feature type="region of interest" description="Disordered" evidence="3">
    <location>
        <begin position="1"/>
        <end position="252"/>
    </location>
</feature>
<dbReference type="InterPro" id="IPR019084">
    <property type="entry name" value="STM1-like_N"/>
</dbReference>
<sequence length="383" mass="40557">MATANPFDLLGDDDSDDPSLLIAAQQQKIAVKKPAPSPAGAAAAKLPSKPASPAPAVKDARSNTAPTRGGSAGGIGGGRGGPGRGRGGRGSGPSQGRGNDSGNVNGFWGGYGGAGGGGEDGDAGKPLERERGPFGGPRQLYHGGRRGGYGNAEAGGDSGRPTRRVFERHSGTGHGNELKREGSGRGNWGSPNDDVIAQEAEEVVKSEDKLLSTEKQPDQEVAPTSEANKESKDGPENKNEEKEQEDKEMTLEEYEKIREEKRKALMAMKAEERKVDLDKDFETMQQLSLKKGNDDYFVKVGYEKDSKRKDNVDRDERIKKSVSINEFLKPVDGERYYSGGRGRGRGDRGQARGSYGCSSMAGITAIAPAIDDPGHFPTLGGKQ</sequence>
<name>A0A1D1YJE8_9ARAE</name>
<feature type="compositionally biased region" description="Low complexity" evidence="3">
    <location>
        <begin position="96"/>
        <end position="106"/>
    </location>
</feature>
<reference evidence="5" key="1">
    <citation type="submission" date="2015-07" db="EMBL/GenBank/DDBJ databases">
        <title>Transcriptome Assembly of Anthurium amnicola.</title>
        <authorList>
            <person name="Suzuki J."/>
        </authorList>
    </citation>
    <scope>NUCLEOTIDE SEQUENCE</scope>
</reference>
<dbReference type="InterPro" id="IPR006861">
    <property type="entry name" value="HABP4_PAIRBP1-bd"/>
</dbReference>
<feature type="compositionally biased region" description="Basic and acidic residues" evidence="3">
    <location>
        <begin position="202"/>
        <end position="218"/>
    </location>
</feature>